<feature type="signal peptide" evidence="1">
    <location>
        <begin position="1"/>
        <end position="34"/>
    </location>
</feature>
<feature type="chain" id="PRO_5046352363" description="DUF2946 domain-containing protein" evidence="1">
    <location>
        <begin position="35"/>
        <end position="135"/>
    </location>
</feature>
<proteinExistence type="predicted"/>
<evidence type="ECO:0000313" key="3">
    <source>
        <dbReference type="Proteomes" id="UP001236258"/>
    </source>
</evidence>
<comment type="caution">
    <text evidence="2">The sequence shown here is derived from an EMBL/GenBank/DDBJ whole genome shotgun (WGS) entry which is preliminary data.</text>
</comment>
<accession>A0ABT9GN51</accession>
<evidence type="ECO:0000313" key="2">
    <source>
        <dbReference type="EMBL" id="MDP4528220.1"/>
    </source>
</evidence>
<evidence type="ECO:0000256" key="1">
    <source>
        <dbReference type="SAM" id="SignalP"/>
    </source>
</evidence>
<reference evidence="2 3" key="1">
    <citation type="submission" date="2023-08" db="EMBL/GenBank/DDBJ databases">
        <authorList>
            <person name="Joshi A."/>
            <person name="Thite S."/>
        </authorList>
    </citation>
    <scope>NUCLEOTIDE SEQUENCE [LARGE SCALE GENOMIC DNA]</scope>
    <source>
        <strain evidence="2 3">1E1</strain>
    </source>
</reference>
<dbReference type="EMBL" id="JAUZVY010000001">
    <property type="protein sequence ID" value="MDP4528220.1"/>
    <property type="molecule type" value="Genomic_DNA"/>
</dbReference>
<protein>
    <recommendedName>
        <fullName evidence="4">DUF2946 domain-containing protein</fullName>
    </recommendedName>
</protein>
<name>A0ABT9GN51_9GAMM</name>
<keyword evidence="1" id="KW-0732">Signal</keyword>
<dbReference type="Proteomes" id="UP001236258">
    <property type="component" value="Unassembled WGS sequence"/>
</dbReference>
<dbReference type="RefSeq" id="WP_305944365.1">
    <property type="nucleotide sequence ID" value="NZ_JAUZVY010000001.1"/>
</dbReference>
<organism evidence="2 3">
    <name type="scientific">Alkalimonas delamerensis</name>
    <dbReference type="NCBI Taxonomy" id="265981"/>
    <lineage>
        <taxon>Bacteria</taxon>
        <taxon>Pseudomonadati</taxon>
        <taxon>Pseudomonadota</taxon>
        <taxon>Gammaproteobacteria</taxon>
        <taxon>Alkalimonas</taxon>
    </lineage>
</organism>
<keyword evidence="3" id="KW-1185">Reference proteome</keyword>
<sequence length="135" mass="14727">MLSTLVQRQKIWAIPMMVSLALSWCLLFCGQLFAASHDAELQAEVPSCHGTVVDRTVAEAQVHELLSDHDLCSGCALDAVQTATPELPAVVLWLQAVVEPVPAELPAEQHSLYLAQGPPYPRTTPLYLEKSLLLI</sequence>
<gene>
    <name evidence="2" type="ORF">Q3O59_04150</name>
</gene>
<evidence type="ECO:0008006" key="4">
    <source>
        <dbReference type="Google" id="ProtNLM"/>
    </source>
</evidence>